<evidence type="ECO:0000256" key="2">
    <source>
        <dbReference type="ARBA" id="ARBA00022723"/>
    </source>
</evidence>
<reference evidence="6 7" key="1">
    <citation type="submission" date="2020-02" db="EMBL/GenBank/DDBJ databases">
        <title>Genome sequence of the type strain CGMCC 1.15528 of Mesorhizobium zhangyense.</title>
        <authorList>
            <person name="Gao J."/>
            <person name="Sun J."/>
        </authorList>
    </citation>
    <scope>NUCLEOTIDE SEQUENCE [LARGE SCALE GENOMIC DNA]</scope>
    <source>
        <strain evidence="6 7">CGMCC 1.15528</strain>
    </source>
</reference>
<keyword evidence="4" id="KW-0862">Zinc</keyword>
<protein>
    <submittedName>
        <fullName evidence="6">MBL fold metallo-hydrolase</fullName>
    </submittedName>
</protein>
<dbReference type="AlphaFoldDB" id="A0A7C9V6A6"/>
<comment type="similarity">
    <text evidence="1">Belongs to the metallo-beta-lactamase superfamily.</text>
</comment>
<name>A0A7C9V6A6_9HYPH</name>
<dbReference type="GO" id="GO:0046872">
    <property type="term" value="F:metal ion binding"/>
    <property type="evidence" value="ECO:0007669"/>
    <property type="project" value="UniProtKB-KW"/>
</dbReference>
<dbReference type="Pfam" id="PF00753">
    <property type="entry name" value="Lactamase_B"/>
    <property type="match status" value="1"/>
</dbReference>
<dbReference type="GO" id="GO:0016787">
    <property type="term" value="F:hydrolase activity"/>
    <property type="evidence" value="ECO:0007669"/>
    <property type="project" value="UniProtKB-KW"/>
</dbReference>
<evidence type="ECO:0000313" key="7">
    <source>
        <dbReference type="Proteomes" id="UP000481252"/>
    </source>
</evidence>
<dbReference type="RefSeq" id="WP_165113434.1">
    <property type="nucleotide sequence ID" value="NZ_JAAKZG010000001.1"/>
</dbReference>
<keyword evidence="3 6" id="KW-0378">Hydrolase</keyword>
<sequence length="285" mass="31963">MLQIGDCRIVSVLEQEFEPRVDFLFPELNLASLAAEQSWLEPSHLDFPSGVVRLAIQSFIVKVDGLTIVVDTGIGEEKPRHRPEWHQRKNTGFLDSLGEHGDAPERVDLVVCTHIHVDHVGWNTRWMDGSWQPTFPNARYLIPLIERDHMRAQAEPPSYYADSVATLPEGMVDWVQPHHEICPGLTLVPLPGHSPGMVGLRIERDGKKAMLCSDALHSPFQLRLPEVSSSLCSDAGLARTTRHALLSECIAEDMLLVPAHLREHAAIRVHRDGHVFQPEFVDFVG</sequence>
<evidence type="ECO:0000256" key="3">
    <source>
        <dbReference type="ARBA" id="ARBA00022801"/>
    </source>
</evidence>
<keyword evidence="7" id="KW-1185">Reference proteome</keyword>
<proteinExistence type="inferred from homology"/>
<dbReference type="SUPFAM" id="SSF56281">
    <property type="entry name" value="Metallo-hydrolase/oxidoreductase"/>
    <property type="match status" value="1"/>
</dbReference>
<dbReference type="SMART" id="SM00849">
    <property type="entry name" value="Lactamase_B"/>
    <property type="match status" value="1"/>
</dbReference>
<dbReference type="InterPro" id="IPR051013">
    <property type="entry name" value="MBL_superfamily_lactonases"/>
</dbReference>
<keyword evidence="2" id="KW-0479">Metal-binding</keyword>
<dbReference type="InterPro" id="IPR001279">
    <property type="entry name" value="Metallo-B-lactamas"/>
</dbReference>
<dbReference type="InterPro" id="IPR036866">
    <property type="entry name" value="RibonucZ/Hydroxyglut_hydro"/>
</dbReference>
<organism evidence="6 7">
    <name type="scientific">Mesorhizobium zhangyense</name>
    <dbReference type="NCBI Taxonomy" id="1776730"/>
    <lineage>
        <taxon>Bacteria</taxon>
        <taxon>Pseudomonadati</taxon>
        <taxon>Pseudomonadota</taxon>
        <taxon>Alphaproteobacteria</taxon>
        <taxon>Hyphomicrobiales</taxon>
        <taxon>Phyllobacteriaceae</taxon>
        <taxon>Mesorhizobium</taxon>
    </lineage>
</organism>
<dbReference type="CDD" id="cd16277">
    <property type="entry name" value="metallo-hydrolase-like_MBL-fold"/>
    <property type="match status" value="1"/>
</dbReference>
<gene>
    <name evidence="6" type="ORF">G6N74_01270</name>
</gene>
<evidence type="ECO:0000259" key="5">
    <source>
        <dbReference type="SMART" id="SM00849"/>
    </source>
</evidence>
<feature type="domain" description="Metallo-beta-lactamase" evidence="5">
    <location>
        <begin position="55"/>
        <end position="260"/>
    </location>
</feature>
<dbReference type="EMBL" id="JAAKZG010000001">
    <property type="protein sequence ID" value="NGN39686.1"/>
    <property type="molecule type" value="Genomic_DNA"/>
</dbReference>
<dbReference type="PANTHER" id="PTHR42978:SF6">
    <property type="entry name" value="QUORUM-QUENCHING LACTONASE YTNP-RELATED"/>
    <property type="match status" value="1"/>
</dbReference>
<dbReference type="Proteomes" id="UP000481252">
    <property type="component" value="Unassembled WGS sequence"/>
</dbReference>
<dbReference type="PANTHER" id="PTHR42978">
    <property type="entry name" value="QUORUM-QUENCHING LACTONASE YTNP-RELATED-RELATED"/>
    <property type="match status" value="1"/>
</dbReference>
<comment type="caution">
    <text evidence="6">The sequence shown here is derived from an EMBL/GenBank/DDBJ whole genome shotgun (WGS) entry which is preliminary data.</text>
</comment>
<evidence type="ECO:0000256" key="4">
    <source>
        <dbReference type="ARBA" id="ARBA00022833"/>
    </source>
</evidence>
<accession>A0A7C9V6A6</accession>
<dbReference type="Gene3D" id="3.60.15.10">
    <property type="entry name" value="Ribonuclease Z/Hydroxyacylglutathione hydrolase-like"/>
    <property type="match status" value="1"/>
</dbReference>
<evidence type="ECO:0000256" key="1">
    <source>
        <dbReference type="ARBA" id="ARBA00007749"/>
    </source>
</evidence>
<evidence type="ECO:0000313" key="6">
    <source>
        <dbReference type="EMBL" id="NGN39686.1"/>
    </source>
</evidence>